<dbReference type="AlphaFoldDB" id="R4S0T1"/>
<gene>
    <name evidence="1" type="ORF">SLY_0479</name>
</gene>
<dbReference type="HOGENOM" id="CLU_3258502_0_0_14"/>
<organism evidence="1 2">
    <name type="scientific">Strawberry lethal yellows phytoplasma (CPA) str. NZSb11</name>
    <dbReference type="NCBI Taxonomy" id="980422"/>
    <lineage>
        <taxon>Bacteria</taxon>
        <taxon>Bacillati</taxon>
        <taxon>Mycoplasmatota</taxon>
        <taxon>Mollicutes</taxon>
        <taxon>Acholeplasmatales</taxon>
        <taxon>Acholeplasmataceae</taxon>
        <taxon>Candidatus Phytoplasma</taxon>
        <taxon>16SrXII (Stolbur group)</taxon>
    </lineage>
</organism>
<evidence type="ECO:0000313" key="1">
    <source>
        <dbReference type="EMBL" id="AGL90399.1"/>
    </source>
</evidence>
<accession>R4S0T1</accession>
<sequence>MMPILNKTGLISFSDKGIGLELIPLEPKKPVILGVFLTTNQE</sequence>
<evidence type="ECO:0000313" key="2">
    <source>
        <dbReference type="Proteomes" id="UP000013941"/>
    </source>
</evidence>
<proteinExistence type="predicted"/>
<protein>
    <submittedName>
        <fullName evidence="1">Uncharacterized protein</fullName>
    </submittedName>
</protein>
<reference evidence="1 2" key="1">
    <citation type="journal article" date="2013" name="BMC Genomics">
        <title>Comparison of the complete genome sequence of two closely related isolates of 'Candidatus Phytoplasma australiense' reveals genome plasticity.</title>
        <authorList>
            <person name="Andersen M.T."/>
            <person name="Liefting L.W."/>
            <person name="Havukkala I."/>
            <person name="Beever R.E."/>
        </authorList>
    </citation>
    <scope>NUCLEOTIDE SEQUENCE [LARGE SCALE GENOMIC DNA]</scope>
    <source>
        <strain evidence="1 2">NZSb11</strain>
    </source>
</reference>
<name>R4S0T1_PHYAS</name>
<keyword evidence="2" id="KW-1185">Reference proteome</keyword>
<dbReference type="KEGG" id="nzs:SLY_0479"/>
<dbReference type="EMBL" id="CP002548">
    <property type="protein sequence ID" value="AGL90399.1"/>
    <property type="molecule type" value="Genomic_DNA"/>
</dbReference>
<dbReference type="Proteomes" id="UP000013941">
    <property type="component" value="Chromosome"/>
</dbReference>